<dbReference type="SUPFAM" id="SSF53955">
    <property type="entry name" value="Lysozyme-like"/>
    <property type="match status" value="1"/>
</dbReference>
<dbReference type="PROSITE" id="PS51724">
    <property type="entry name" value="SPOR"/>
    <property type="match status" value="1"/>
</dbReference>
<evidence type="ECO:0000256" key="1">
    <source>
        <dbReference type="ARBA" id="ARBA00007734"/>
    </source>
</evidence>
<dbReference type="Gene3D" id="3.30.70.1070">
    <property type="entry name" value="Sporulation related repeat"/>
    <property type="match status" value="1"/>
</dbReference>
<dbReference type="InterPro" id="IPR036680">
    <property type="entry name" value="SPOR-like_sf"/>
</dbReference>
<sequence>MCNLAVPVTHRSSDRSSQQVDGTVRFRQSLLTAALLSGLLAACASDPSSSSRDTNIDAHISEASRRFGMPEQWIREVIRQESGGRTMMNGRPITSHAGAMGLMQVMPVTYSEMRRKHGLGSDPYHPRDNILAGTAYLREMYDLFGSPGFLGAYNCGPGCYADYLAGNRRLPGETRRYIASVSPRLEGGATGGTVEVASLPVTQPPPISAAPAPVVPVTPVPAPPVAPLPPPVIAATPLPVKVAAAGGWTVQLGAFRSPDDSARIIDRARRSMPGTLSRTERVVQTVDTQNGPLYRARLTGLTQQDAAQSCAGLTGMGMACFVVPPGA</sequence>
<evidence type="ECO:0000256" key="3">
    <source>
        <dbReference type="SAM" id="MobiDB-lite"/>
    </source>
</evidence>
<name>A0A560AEK3_AZOBR</name>
<dbReference type="InterPro" id="IPR023346">
    <property type="entry name" value="Lysozyme-like_dom_sf"/>
</dbReference>
<dbReference type="Pfam" id="PF05036">
    <property type="entry name" value="SPOR"/>
    <property type="match status" value="1"/>
</dbReference>
<dbReference type="Pfam" id="PF01464">
    <property type="entry name" value="SLT"/>
    <property type="match status" value="1"/>
</dbReference>
<proteinExistence type="inferred from homology"/>
<feature type="region of interest" description="Disordered" evidence="3">
    <location>
        <begin position="1"/>
        <end position="20"/>
    </location>
</feature>
<feature type="domain" description="SPOR" evidence="4">
    <location>
        <begin position="242"/>
        <end position="327"/>
    </location>
</feature>
<dbReference type="PANTHER" id="PTHR37423">
    <property type="entry name" value="SOLUBLE LYTIC MUREIN TRANSGLYCOSYLASE-RELATED"/>
    <property type="match status" value="1"/>
</dbReference>
<dbReference type="CDD" id="cd00254">
    <property type="entry name" value="LT-like"/>
    <property type="match status" value="1"/>
</dbReference>
<dbReference type="EMBL" id="VITF01000030">
    <property type="protein sequence ID" value="TWA58789.1"/>
    <property type="molecule type" value="Genomic_DNA"/>
</dbReference>
<dbReference type="PANTHER" id="PTHR37423:SF2">
    <property type="entry name" value="MEMBRANE-BOUND LYTIC MUREIN TRANSGLYCOSYLASE C"/>
    <property type="match status" value="1"/>
</dbReference>
<dbReference type="Gene3D" id="1.10.530.10">
    <property type="match status" value="1"/>
</dbReference>
<accession>A0A560AEK3</accession>
<gene>
    <name evidence="5" type="ORF">FBZ82_13016</name>
</gene>
<evidence type="ECO:0000313" key="6">
    <source>
        <dbReference type="Proteomes" id="UP000316083"/>
    </source>
</evidence>
<dbReference type="GO" id="GO:0042834">
    <property type="term" value="F:peptidoglycan binding"/>
    <property type="evidence" value="ECO:0007669"/>
    <property type="project" value="InterPro"/>
</dbReference>
<dbReference type="InterPro" id="IPR007730">
    <property type="entry name" value="SPOR-like_dom"/>
</dbReference>
<reference evidence="5 6" key="1">
    <citation type="submission" date="2019-06" db="EMBL/GenBank/DDBJ databases">
        <title>Genomic Encyclopedia of Type Strains, Phase IV (KMG-V): Genome sequencing to study the core and pangenomes of soil and plant-associated prokaryotes.</title>
        <authorList>
            <person name="Whitman W."/>
        </authorList>
    </citation>
    <scope>NUCLEOTIDE SEQUENCE [LARGE SCALE GENOMIC DNA]</scope>
    <source>
        <strain evidence="5 6">BR 11796</strain>
    </source>
</reference>
<protein>
    <submittedName>
        <fullName evidence="5">Sporulation related protein</fullName>
    </submittedName>
</protein>
<organism evidence="5 6">
    <name type="scientific">Azospirillum brasilense</name>
    <dbReference type="NCBI Taxonomy" id="192"/>
    <lineage>
        <taxon>Bacteria</taxon>
        <taxon>Pseudomonadati</taxon>
        <taxon>Pseudomonadota</taxon>
        <taxon>Alphaproteobacteria</taxon>
        <taxon>Rhodospirillales</taxon>
        <taxon>Azospirillaceae</taxon>
        <taxon>Azospirillum</taxon>
    </lineage>
</organism>
<comment type="caution">
    <text evidence="5">The sequence shown here is derived from an EMBL/GenBank/DDBJ whole genome shotgun (WGS) entry which is preliminary data.</text>
</comment>
<dbReference type="Proteomes" id="UP000316083">
    <property type="component" value="Unassembled WGS sequence"/>
</dbReference>
<evidence type="ECO:0000313" key="5">
    <source>
        <dbReference type="EMBL" id="TWA58789.1"/>
    </source>
</evidence>
<comment type="similarity">
    <text evidence="2">Belongs to the virb1 family.</text>
</comment>
<comment type="similarity">
    <text evidence="1">Belongs to the transglycosylase Slt family.</text>
</comment>
<dbReference type="AlphaFoldDB" id="A0A560AEK3"/>
<evidence type="ECO:0000259" key="4">
    <source>
        <dbReference type="PROSITE" id="PS51724"/>
    </source>
</evidence>
<evidence type="ECO:0000256" key="2">
    <source>
        <dbReference type="ARBA" id="ARBA00009387"/>
    </source>
</evidence>
<dbReference type="InterPro" id="IPR008258">
    <property type="entry name" value="Transglycosylase_SLT_dom_1"/>
</dbReference>